<feature type="region of interest" description="Disordered" evidence="1">
    <location>
        <begin position="330"/>
        <end position="356"/>
    </location>
</feature>
<feature type="compositionally biased region" description="Basic and acidic residues" evidence="1">
    <location>
        <begin position="232"/>
        <end position="267"/>
    </location>
</feature>
<accession>A0A7S3PRI2</accession>
<feature type="compositionally biased region" description="Basic and acidic residues" evidence="1">
    <location>
        <begin position="330"/>
        <end position="343"/>
    </location>
</feature>
<gene>
    <name evidence="2" type="ORF">ASTO00021_LOCUS18020</name>
</gene>
<reference evidence="2" key="1">
    <citation type="submission" date="2021-01" db="EMBL/GenBank/DDBJ databases">
        <authorList>
            <person name="Corre E."/>
            <person name="Pelletier E."/>
            <person name="Niang G."/>
            <person name="Scheremetjew M."/>
            <person name="Finn R."/>
            <person name="Kale V."/>
            <person name="Holt S."/>
            <person name="Cochrane G."/>
            <person name="Meng A."/>
            <person name="Brown T."/>
            <person name="Cohen L."/>
        </authorList>
    </citation>
    <scope>NUCLEOTIDE SEQUENCE</scope>
    <source>
        <strain evidence="2">GSBS06</strain>
    </source>
</reference>
<organism evidence="2">
    <name type="scientific">Aplanochytrium stocchinoi</name>
    <dbReference type="NCBI Taxonomy" id="215587"/>
    <lineage>
        <taxon>Eukaryota</taxon>
        <taxon>Sar</taxon>
        <taxon>Stramenopiles</taxon>
        <taxon>Bigyra</taxon>
        <taxon>Labyrinthulomycetes</taxon>
        <taxon>Thraustochytrida</taxon>
        <taxon>Thraustochytriidae</taxon>
        <taxon>Aplanochytrium</taxon>
    </lineage>
</organism>
<sequence length="356" mass="40090">MSSPNVVASNVIADFVKNIDGESPRPGQPHGKYDAHVSHCMQLAHGAFCKSLQNFGEEEVVKKWFELQTHLYSLAFRKSVQAVFEDLNFAAECSSASDVLGVHAKAWRKANPNNPLLVNIVDLLMKIKEKELQFKNHESLLKQIQQSYASLRVEVFTSKSAKETNITGTRKQVTTLFQKLSKNIDESCCSTDSKQNLHSILKQLHGNANTLTELNNTYDDGTLTDGTKAVDLKKKTKKRDRDSAPLHDRSRELDKETETKMSLDSRSLKRLRHSSNRASSDEATMDVDAKITVNNENRNTATLKPRVFTAAMKTPNAESPLSKLDAIRAREMEKVRSRSDVRVKKLKNKGKHNKKK</sequence>
<dbReference type="EMBL" id="HBIN01023402">
    <property type="protein sequence ID" value="CAE0448056.1"/>
    <property type="molecule type" value="Transcribed_RNA"/>
</dbReference>
<feature type="compositionally biased region" description="Basic residues" evidence="1">
    <location>
        <begin position="344"/>
        <end position="356"/>
    </location>
</feature>
<feature type="region of interest" description="Disordered" evidence="1">
    <location>
        <begin position="232"/>
        <end position="283"/>
    </location>
</feature>
<evidence type="ECO:0000313" key="2">
    <source>
        <dbReference type="EMBL" id="CAE0448056.1"/>
    </source>
</evidence>
<dbReference type="AlphaFoldDB" id="A0A7S3PRI2"/>
<name>A0A7S3PRI2_9STRA</name>
<protein>
    <submittedName>
        <fullName evidence="2">Uncharacterized protein</fullName>
    </submittedName>
</protein>
<proteinExistence type="predicted"/>
<evidence type="ECO:0000256" key="1">
    <source>
        <dbReference type="SAM" id="MobiDB-lite"/>
    </source>
</evidence>